<feature type="chain" id="PRO_5014948981" evidence="1">
    <location>
        <begin position="36"/>
        <end position="379"/>
    </location>
</feature>
<evidence type="ECO:0000313" key="3">
    <source>
        <dbReference type="EMBL" id="PKB25364.1"/>
    </source>
</evidence>
<dbReference type="InterPro" id="IPR033900">
    <property type="entry name" value="Gram_neg_porin_domain"/>
</dbReference>
<name>A0A2N0I2E8_9SPHN</name>
<dbReference type="Proteomes" id="UP000232587">
    <property type="component" value="Unassembled WGS sequence"/>
</dbReference>
<proteinExistence type="predicted"/>
<keyword evidence="1" id="KW-0732">Signal</keyword>
<gene>
    <name evidence="3" type="ORF">B0I00_0561</name>
</gene>
<accession>A0A2N0I2E8</accession>
<dbReference type="EMBL" id="PHUF01000002">
    <property type="protein sequence ID" value="PKB25364.1"/>
    <property type="molecule type" value="Genomic_DNA"/>
</dbReference>
<feature type="signal peptide" evidence="1">
    <location>
        <begin position="1"/>
        <end position="35"/>
    </location>
</feature>
<evidence type="ECO:0000313" key="4">
    <source>
        <dbReference type="Proteomes" id="UP000232587"/>
    </source>
</evidence>
<dbReference type="RefSeq" id="WP_100865811.1">
    <property type="nucleotide sequence ID" value="NZ_PHUF01000002.1"/>
</dbReference>
<keyword evidence="4" id="KW-1185">Reference proteome</keyword>
<protein>
    <submittedName>
        <fullName evidence="3">Porin-like protein</fullName>
    </submittedName>
</protein>
<reference evidence="3 4" key="1">
    <citation type="submission" date="2017-11" db="EMBL/GenBank/DDBJ databases">
        <title>Genomic Encyclopedia of Type Strains, Phase III (KMG-III): the genomes of soil and plant-associated and newly described type strains.</title>
        <authorList>
            <person name="Whitman W."/>
        </authorList>
    </citation>
    <scope>NUCLEOTIDE SEQUENCE [LARGE SCALE GENOMIC DNA]</scope>
    <source>
        <strain evidence="3 4">CGMCC 1.12274</strain>
    </source>
</reference>
<dbReference type="AlphaFoldDB" id="A0A2N0I2E8"/>
<comment type="caution">
    <text evidence="3">The sequence shown here is derived from an EMBL/GenBank/DDBJ whole genome shotgun (WGS) entry which is preliminary data.</text>
</comment>
<dbReference type="SUPFAM" id="SSF56935">
    <property type="entry name" value="Porins"/>
    <property type="match status" value="1"/>
</dbReference>
<evidence type="ECO:0000256" key="1">
    <source>
        <dbReference type="SAM" id="SignalP"/>
    </source>
</evidence>
<organism evidence="3 4">
    <name type="scientific">Novosphingobium kunmingense</name>
    <dbReference type="NCBI Taxonomy" id="1211806"/>
    <lineage>
        <taxon>Bacteria</taxon>
        <taxon>Pseudomonadati</taxon>
        <taxon>Pseudomonadota</taxon>
        <taxon>Alphaproteobacteria</taxon>
        <taxon>Sphingomonadales</taxon>
        <taxon>Sphingomonadaceae</taxon>
        <taxon>Novosphingobium</taxon>
    </lineage>
</organism>
<evidence type="ECO:0000259" key="2">
    <source>
        <dbReference type="Pfam" id="PF13609"/>
    </source>
</evidence>
<feature type="domain" description="Porin" evidence="2">
    <location>
        <begin position="21"/>
        <end position="347"/>
    </location>
</feature>
<dbReference type="Pfam" id="PF13609">
    <property type="entry name" value="Porin_4"/>
    <property type="match status" value="1"/>
</dbReference>
<dbReference type="OrthoDB" id="1416612at2"/>
<sequence length="379" mass="41798">MCSRNAIRFGRHARFRMMRLALAALMLAVPQAASAADRPAIDISGDVRLRLEQDWDSQTETGAKREERTRARFRARLRGKADLDGGFIARAQVRTTGQSQQSANITFADFDGNPEDDLKVLLDQYSVVWQRGSVGAEVGRMAFPFFTSNEYLWDNDVSVLGLSGNVSLPLPGSGKLKFNGGAFKLPVGPTQLSGKLFAGQAVLERGHIVLAAGLFRFDADRGDKDRLRLLDGNGGRDYAILSLNAQYKLRAASKPLVLGADLYRNLQGYRGALDSISRAHANRRTGYVLSAGWGDTSKPGRLEVGYRWFRMEKLAVNGSYAQDDTFRAGTGTDLKGHDIYANYAVTRVLTLGIRAAAVERLITREGGKRVRLDLTYRFN</sequence>